<keyword evidence="4 10" id="KW-0028">Amino-acid biosynthesis</keyword>
<dbReference type="InterPro" id="IPR045865">
    <property type="entry name" value="ACT-like_dom_sf"/>
</dbReference>
<dbReference type="Gene3D" id="3.30.70.260">
    <property type="match status" value="1"/>
</dbReference>
<dbReference type="OrthoDB" id="9802281at2"/>
<evidence type="ECO:0000259" key="11">
    <source>
        <dbReference type="PROSITE" id="PS51171"/>
    </source>
</evidence>
<dbReference type="GO" id="GO:0009094">
    <property type="term" value="P:L-phenylalanine biosynthetic process"/>
    <property type="evidence" value="ECO:0007669"/>
    <property type="project" value="UniProtKB-UniPathway"/>
</dbReference>
<feature type="domain" description="ACT" evidence="12">
    <location>
        <begin position="204"/>
        <end position="281"/>
    </location>
</feature>
<evidence type="ECO:0000256" key="9">
    <source>
        <dbReference type="PIRSR" id="PIRSR001500-2"/>
    </source>
</evidence>
<comment type="caution">
    <text evidence="13">The sequence shown here is derived from an EMBL/GenBank/DDBJ whole genome shotgun (WGS) entry which is preliminary data.</text>
</comment>
<dbReference type="CDD" id="cd13633">
    <property type="entry name" value="PBP2_Sa-PDT_like"/>
    <property type="match status" value="1"/>
</dbReference>
<proteinExistence type="predicted"/>
<evidence type="ECO:0000256" key="3">
    <source>
        <dbReference type="ARBA" id="ARBA00021872"/>
    </source>
</evidence>
<evidence type="ECO:0000256" key="5">
    <source>
        <dbReference type="ARBA" id="ARBA00023141"/>
    </source>
</evidence>
<evidence type="ECO:0000256" key="2">
    <source>
        <dbReference type="ARBA" id="ARBA00013147"/>
    </source>
</evidence>
<sequence length="292" mass="32936">MSKKIAFLGPHGTFTEEAAHSIFENDQVQYISFGSIPDVLDAVAMKKVDYAVVPLENSIEGSVNLTLDWIIHEMELPILAELVLPIAQHLFVSTAQSSISLSQIQRIYSHPQAIAQCRRFIHNHLTHAEIIYTNSTAEAAETVSENPEKPWAAIGTRLAKELYSLTFLKESIEDYKDNYTRFIVVGENPLQLRSTQTPSYRTMILVTLPKDYPGALYQVLAAFAWRKINLSRIESRPTKKGLGNYYFIIDIEQKMDDVLLPGAFAEIEALGCQIRILGSYPYDVKTKDEVHS</sequence>
<comment type="pathway">
    <text evidence="1 10">Amino-acid biosynthesis; L-phenylalanine biosynthesis; phenylpyruvate from prephenate: step 1/1.</text>
</comment>
<dbReference type="PANTHER" id="PTHR21022">
    <property type="entry name" value="PREPHENATE DEHYDRATASE P PROTEIN"/>
    <property type="match status" value="1"/>
</dbReference>
<accession>A0A4R3KJB1</accession>
<name>A0A4R3KJB1_9BACI</name>
<evidence type="ECO:0000313" key="13">
    <source>
        <dbReference type="EMBL" id="TCS83549.1"/>
    </source>
</evidence>
<evidence type="ECO:0000256" key="7">
    <source>
        <dbReference type="ARBA" id="ARBA00023239"/>
    </source>
</evidence>
<dbReference type="Pfam" id="PF01842">
    <property type="entry name" value="ACT"/>
    <property type="match status" value="1"/>
</dbReference>
<dbReference type="Proteomes" id="UP000295788">
    <property type="component" value="Unassembled WGS sequence"/>
</dbReference>
<dbReference type="PROSITE" id="PS00858">
    <property type="entry name" value="PREPHENATE_DEHYDR_2"/>
    <property type="match status" value="1"/>
</dbReference>
<keyword evidence="6 10" id="KW-0584">Phenylalanine biosynthesis</keyword>
<evidence type="ECO:0000259" key="12">
    <source>
        <dbReference type="PROSITE" id="PS51671"/>
    </source>
</evidence>
<dbReference type="FunFam" id="3.40.190.10:FF:000064">
    <property type="entry name" value="Prephenate dehydratase"/>
    <property type="match status" value="1"/>
</dbReference>
<dbReference type="FunFam" id="3.40.190.10:FF:000034">
    <property type="entry name" value="Chorismate mutase/prephenate dehydratase"/>
    <property type="match status" value="1"/>
</dbReference>
<keyword evidence="5 10" id="KW-0057">Aromatic amino acid biosynthesis</keyword>
<dbReference type="GO" id="GO:0004664">
    <property type="term" value="F:prephenate dehydratase activity"/>
    <property type="evidence" value="ECO:0007669"/>
    <property type="project" value="UniProtKB-UniRule"/>
</dbReference>
<dbReference type="EC" id="4.2.1.51" evidence="2 10"/>
<keyword evidence="14" id="KW-1185">Reference proteome</keyword>
<dbReference type="SUPFAM" id="SSF55021">
    <property type="entry name" value="ACT-like"/>
    <property type="match status" value="1"/>
</dbReference>
<organism evidence="13 14">
    <name type="scientific">Tepidibacillus fermentans</name>
    <dbReference type="NCBI Taxonomy" id="1281767"/>
    <lineage>
        <taxon>Bacteria</taxon>
        <taxon>Bacillati</taxon>
        <taxon>Bacillota</taxon>
        <taxon>Bacilli</taxon>
        <taxon>Bacillales</taxon>
        <taxon>Bacillaceae</taxon>
        <taxon>Tepidibacillus</taxon>
    </lineage>
</organism>
<feature type="site" description="Essential for prephenate dehydratase activity" evidence="9">
    <location>
        <position position="180"/>
    </location>
</feature>
<dbReference type="Gene3D" id="3.40.190.10">
    <property type="entry name" value="Periplasmic binding protein-like II"/>
    <property type="match status" value="2"/>
</dbReference>
<dbReference type="CDD" id="cd04905">
    <property type="entry name" value="ACT_CM-PDT"/>
    <property type="match status" value="1"/>
</dbReference>
<comment type="catalytic activity">
    <reaction evidence="8 10">
        <text>prephenate + H(+) = 3-phenylpyruvate + CO2 + H2O</text>
        <dbReference type="Rhea" id="RHEA:21648"/>
        <dbReference type="ChEBI" id="CHEBI:15377"/>
        <dbReference type="ChEBI" id="CHEBI:15378"/>
        <dbReference type="ChEBI" id="CHEBI:16526"/>
        <dbReference type="ChEBI" id="CHEBI:18005"/>
        <dbReference type="ChEBI" id="CHEBI:29934"/>
        <dbReference type="EC" id="4.2.1.51"/>
    </reaction>
</comment>
<dbReference type="SUPFAM" id="SSF53850">
    <property type="entry name" value="Periplasmic binding protein-like II"/>
    <property type="match status" value="1"/>
</dbReference>
<protein>
    <recommendedName>
        <fullName evidence="3 10">Prephenate dehydratase</fullName>
        <shortName evidence="10">PDT</shortName>
        <ecNumber evidence="2 10">4.2.1.51</ecNumber>
    </recommendedName>
</protein>
<dbReference type="PIRSF" id="PIRSF001500">
    <property type="entry name" value="Chor_mut_pdt_Ppr"/>
    <property type="match status" value="1"/>
</dbReference>
<dbReference type="InterPro" id="IPR008242">
    <property type="entry name" value="Chor_mutase/pphenate_deHydtase"/>
</dbReference>
<reference evidence="13 14" key="1">
    <citation type="submission" date="2019-03" db="EMBL/GenBank/DDBJ databases">
        <title>Genomic Encyclopedia of Type Strains, Phase IV (KMG-IV): sequencing the most valuable type-strain genomes for metagenomic binning, comparative biology and taxonomic classification.</title>
        <authorList>
            <person name="Goeker M."/>
        </authorList>
    </citation>
    <scope>NUCLEOTIDE SEQUENCE [LARGE SCALE GENOMIC DNA]</scope>
    <source>
        <strain evidence="13 14">DSM 23802</strain>
    </source>
</reference>
<evidence type="ECO:0000256" key="1">
    <source>
        <dbReference type="ARBA" id="ARBA00004741"/>
    </source>
</evidence>
<dbReference type="PROSITE" id="PS51171">
    <property type="entry name" value="PREPHENATE_DEHYDR_3"/>
    <property type="match status" value="1"/>
</dbReference>
<dbReference type="InterPro" id="IPR002912">
    <property type="entry name" value="ACT_dom"/>
</dbReference>
<dbReference type="InterPro" id="IPR018528">
    <property type="entry name" value="Preph_deHydtase_CS"/>
</dbReference>
<gene>
    <name evidence="10" type="primary">pheA</name>
    <name evidence="13" type="ORF">EDD72_104103</name>
</gene>
<feature type="domain" description="Prephenate dehydratase" evidence="11">
    <location>
        <begin position="4"/>
        <end position="187"/>
    </location>
</feature>
<dbReference type="PANTHER" id="PTHR21022:SF19">
    <property type="entry name" value="PREPHENATE DEHYDRATASE-RELATED"/>
    <property type="match status" value="1"/>
</dbReference>
<dbReference type="GO" id="GO:0005737">
    <property type="term" value="C:cytoplasm"/>
    <property type="evidence" value="ECO:0007669"/>
    <property type="project" value="TreeGrafter"/>
</dbReference>
<dbReference type="RefSeq" id="WP_132767471.1">
    <property type="nucleotide sequence ID" value="NZ_SMAB01000004.1"/>
</dbReference>
<dbReference type="UniPathway" id="UPA00121">
    <property type="reaction ID" value="UER00345"/>
</dbReference>
<dbReference type="PROSITE" id="PS51671">
    <property type="entry name" value="ACT"/>
    <property type="match status" value="1"/>
</dbReference>
<evidence type="ECO:0000256" key="4">
    <source>
        <dbReference type="ARBA" id="ARBA00022605"/>
    </source>
</evidence>
<evidence type="ECO:0000313" key="14">
    <source>
        <dbReference type="Proteomes" id="UP000295788"/>
    </source>
</evidence>
<dbReference type="InterPro" id="IPR001086">
    <property type="entry name" value="Preph_deHydtase"/>
</dbReference>
<dbReference type="PROSITE" id="PS00857">
    <property type="entry name" value="PREPHENATE_DEHYDR_1"/>
    <property type="match status" value="1"/>
</dbReference>
<keyword evidence="7 10" id="KW-0456">Lyase</keyword>
<dbReference type="NCBIfam" id="NF008865">
    <property type="entry name" value="PRK11898.1"/>
    <property type="match status" value="1"/>
</dbReference>
<evidence type="ECO:0000256" key="8">
    <source>
        <dbReference type="ARBA" id="ARBA00047848"/>
    </source>
</evidence>
<evidence type="ECO:0000256" key="6">
    <source>
        <dbReference type="ARBA" id="ARBA00023222"/>
    </source>
</evidence>
<dbReference type="AlphaFoldDB" id="A0A4R3KJB1"/>
<dbReference type="FunFam" id="3.30.70.260:FF:000012">
    <property type="entry name" value="Prephenate dehydratase"/>
    <property type="match status" value="1"/>
</dbReference>
<evidence type="ECO:0000256" key="10">
    <source>
        <dbReference type="RuleBase" id="RU361254"/>
    </source>
</evidence>
<dbReference type="Pfam" id="PF00800">
    <property type="entry name" value="PDT"/>
    <property type="match status" value="1"/>
</dbReference>
<dbReference type="EMBL" id="SMAB01000004">
    <property type="protein sequence ID" value="TCS83549.1"/>
    <property type="molecule type" value="Genomic_DNA"/>
</dbReference>